<dbReference type="AlphaFoldDB" id="A0A853EU92"/>
<feature type="region of interest" description="Disordered" evidence="1">
    <location>
        <begin position="1"/>
        <end position="24"/>
    </location>
</feature>
<dbReference type="InterPro" id="IPR023393">
    <property type="entry name" value="START-like_dom_sf"/>
</dbReference>
<organism evidence="2 3">
    <name type="scientific">Sanguibacter inulinus</name>
    <dbReference type="NCBI Taxonomy" id="60922"/>
    <lineage>
        <taxon>Bacteria</taxon>
        <taxon>Bacillati</taxon>
        <taxon>Actinomycetota</taxon>
        <taxon>Actinomycetes</taxon>
        <taxon>Micrococcales</taxon>
        <taxon>Sanguibacteraceae</taxon>
        <taxon>Sanguibacter</taxon>
    </lineage>
</organism>
<dbReference type="Gene3D" id="3.30.530.20">
    <property type="match status" value="1"/>
</dbReference>
<dbReference type="EMBL" id="JACBYE010000025">
    <property type="protein sequence ID" value="NYS94071.1"/>
    <property type="molecule type" value="Genomic_DNA"/>
</dbReference>
<feature type="compositionally biased region" description="Basic and acidic residues" evidence="1">
    <location>
        <begin position="1"/>
        <end position="16"/>
    </location>
</feature>
<protein>
    <submittedName>
        <fullName evidence="2">SRPBCC family protein</fullName>
    </submittedName>
</protein>
<sequence>MTGRPAAHDAAAEGRGLRRVSVSRELPGQPGDVFDLVADVRHHSRWIPLTWGSFPVEPSGRPLPDGPLPLGARFTMYSHPGIVDRMEVVGLERPAGDALSGTERHRLVLRKAGPLLEGTAGIDVEPVDHATSLVTWWEEVYLAGPLPARLTSPLLGVPLGLMLRLALHRVSRELDAA</sequence>
<proteinExistence type="predicted"/>
<evidence type="ECO:0000256" key="1">
    <source>
        <dbReference type="SAM" id="MobiDB-lite"/>
    </source>
</evidence>
<dbReference type="CDD" id="cd07812">
    <property type="entry name" value="SRPBCC"/>
    <property type="match status" value="1"/>
</dbReference>
<reference evidence="2 3" key="1">
    <citation type="submission" date="2020-07" db="EMBL/GenBank/DDBJ databases">
        <title>MOT database genomes.</title>
        <authorList>
            <person name="Joseph S."/>
            <person name="Aduse-Opoku J."/>
            <person name="Hashim A."/>
            <person name="Wade W."/>
            <person name="Curtis M."/>
        </authorList>
    </citation>
    <scope>NUCLEOTIDE SEQUENCE [LARGE SCALE GENOMIC DNA]</scope>
    <source>
        <strain evidence="2 3">DSM 100099</strain>
    </source>
</reference>
<comment type="caution">
    <text evidence="2">The sequence shown here is derived from an EMBL/GenBank/DDBJ whole genome shotgun (WGS) entry which is preliminary data.</text>
</comment>
<keyword evidence="3" id="KW-1185">Reference proteome</keyword>
<evidence type="ECO:0000313" key="3">
    <source>
        <dbReference type="Proteomes" id="UP000561011"/>
    </source>
</evidence>
<evidence type="ECO:0000313" key="2">
    <source>
        <dbReference type="EMBL" id="NYS94071.1"/>
    </source>
</evidence>
<accession>A0A853EU92</accession>
<dbReference type="RefSeq" id="WP_179913562.1">
    <property type="nucleotide sequence ID" value="NZ_JACBYE010000025.1"/>
</dbReference>
<dbReference type="SUPFAM" id="SSF55961">
    <property type="entry name" value="Bet v1-like"/>
    <property type="match status" value="1"/>
</dbReference>
<dbReference type="Pfam" id="PF10604">
    <property type="entry name" value="Polyketide_cyc2"/>
    <property type="match status" value="1"/>
</dbReference>
<dbReference type="InterPro" id="IPR019587">
    <property type="entry name" value="Polyketide_cyclase/dehydratase"/>
</dbReference>
<gene>
    <name evidence="2" type="ORF">HZZ10_11150</name>
</gene>
<name>A0A853EU92_9MICO</name>
<dbReference type="Proteomes" id="UP000561011">
    <property type="component" value="Unassembled WGS sequence"/>
</dbReference>